<reference evidence="3 4" key="1">
    <citation type="submission" date="2023-06" db="EMBL/GenBank/DDBJ databases">
        <title>Sporosarcina sp. nov., isolated from Korean tranditional fermented seafood 'Jeotgal'.</title>
        <authorList>
            <person name="Yang A.I."/>
            <person name="Shin N.-R."/>
        </authorList>
    </citation>
    <scope>NUCLEOTIDE SEQUENCE [LARGE SCALE GENOMIC DNA]</scope>
    <source>
        <strain evidence="3 4">T2O-4</strain>
    </source>
</reference>
<name>A0ABZ0L9T0_9BACL</name>
<keyword evidence="4" id="KW-1185">Reference proteome</keyword>
<organism evidence="3 4">
    <name type="scientific">Sporosarcina oncorhynchi</name>
    <dbReference type="NCBI Taxonomy" id="3056444"/>
    <lineage>
        <taxon>Bacteria</taxon>
        <taxon>Bacillati</taxon>
        <taxon>Bacillota</taxon>
        <taxon>Bacilli</taxon>
        <taxon>Bacillales</taxon>
        <taxon>Caryophanaceae</taxon>
        <taxon>Sporosarcina</taxon>
    </lineage>
</organism>
<evidence type="ECO:0000259" key="1">
    <source>
        <dbReference type="Pfam" id="PF12773"/>
    </source>
</evidence>
<proteinExistence type="predicted"/>
<dbReference type="Gene3D" id="3.30.479.30">
    <property type="entry name" value="Band 7 domain"/>
    <property type="match status" value="1"/>
</dbReference>
<dbReference type="Pfam" id="PF13421">
    <property type="entry name" value="Band_7_1"/>
    <property type="match status" value="1"/>
</dbReference>
<dbReference type="InterPro" id="IPR033880">
    <property type="entry name" value="SPFH_YdjI"/>
</dbReference>
<dbReference type="RefSeq" id="WP_317970465.1">
    <property type="nucleotide sequence ID" value="NZ_CP129118.1"/>
</dbReference>
<dbReference type="Pfam" id="PF12773">
    <property type="entry name" value="DZR"/>
    <property type="match status" value="1"/>
</dbReference>
<sequence>MGIFNFFKGQFIEVIEWTDQNSNTMVYRFPVQNNEIKMGASLIVRESQVAIFVNEGEIADVFTPGHHVLYTQNLPILTKLKSWKTGFNSPFKAEVYFVNTKQFINQKWGTSNPIMMRDPEFGMIRLRGYGIYSYKVSDPVVFLKELFGTSGSYDTENVESHLKKMILSGLTDLFAESKIPALDLAMYYDELSTQGKEKMKERFAKFGFEITSLYIENLSLPKEVEQAMDKRTTMGVLGDMNTYTQFQAAEAIREAARNEGGGMAATGAGIGAGAAIGNAMAGAFTSNQQNTAPSSPAEPAKIACPHCQAQIRANAKFCPECGKTVKEQTASCTSCKATIKEGSKFCGECGAQQVTEKKCPSCGMLNGPTAKFCGDCGENL</sequence>
<dbReference type="PANTHER" id="PTHR37826">
    <property type="entry name" value="FLOTILLIN BAND_7_5 DOMAIN PROTEIN"/>
    <property type="match status" value="1"/>
</dbReference>
<protein>
    <submittedName>
        <fullName evidence="3">SPFH domain-containing protein</fullName>
    </submittedName>
</protein>
<evidence type="ECO:0000313" key="4">
    <source>
        <dbReference type="Proteomes" id="UP001303902"/>
    </source>
</evidence>
<evidence type="ECO:0000313" key="3">
    <source>
        <dbReference type="EMBL" id="WOV88919.1"/>
    </source>
</evidence>
<dbReference type="InterPro" id="IPR025874">
    <property type="entry name" value="DZR"/>
</dbReference>
<dbReference type="InterPro" id="IPR036013">
    <property type="entry name" value="Band_7/SPFH_dom_sf"/>
</dbReference>
<gene>
    <name evidence="3" type="ORF">QWT69_07395</name>
</gene>
<dbReference type="CDD" id="cd03408">
    <property type="entry name" value="SPFH_like_u1"/>
    <property type="match status" value="1"/>
</dbReference>
<dbReference type="Proteomes" id="UP001303902">
    <property type="component" value="Chromosome"/>
</dbReference>
<feature type="domain" description="DZANK-type" evidence="1">
    <location>
        <begin position="304"/>
        <end position="350"/>
    </location>
</feature>
<accession>A0ABZ0L9T0</accession>
<dbReference type="EMBL" id="CP129118">
    <property type="protein sequence ID" value="WOV88919.1"/>
    <property type="molecule type" value="Genomic_DNA"/>
</dbReference>
<evidence type="ECO:0000259" key="2">
    <source>
        <dbReference type="Pfam" id="PF13421"/>
    </source>
</evidence>
<dbReference type="SUPFAM" id="SSF117892">
    <property type="entry name" value="Band 7/SPFH domain"/>
    <property type="match status" value="1"/>
</dbReference>
<dbReference type="PANTHER" id="PTHR37826:SF2">
    <property type="entry name" value="ZINC-RIBBON DOMAIN-CONTAINING PROTEIN"/>
    <property type="match status" value="1"/>
</dbReference>
<feature type="domain" description="SPFH" evidence="2">
    <location>
        <begin position="26"/>
        <end position="236"/>
    </location>
</feature>